<protein>
    <submittedName>
        <fullName evidence="1">Uncharacterized protein</fullName>
    </submittedName>
</protein>
<sequence>LYYTLFYSRPSYCVLCWGTTTAQNYKTLLTLQKKVLRLIEGYYGHPQHFSTRPLFSKYFLLQANQIYYYKLLLYIKNNKLYPMYDSSRCVEYCLRTPGIRIPRTRTTYGQQHTDYQIPSLLNKLENVV</sequence>
<proteinExistence type="evidence at transcript level"/>
<feature type="non-terminal residue" evidence="1">
    <location>
        <position position="128"/>
    </location>
</feature>
<accession>A0A131XI23</accession>
<feature type="non-terminal residue" evidence="1">
    <location>
        <position position="1"/>
    </location>
</feature>
<dbReference type="EMBL" id="GEFH01001387">
    <property type="protein sequence ID" value="JAP67194.1"/>
    <property type="molecule type" value="mRNA"/>
</dbReference>
<dbReference type="AlphaFoldDB" id="A0A131XI23"/>
<reference evidence="1" key="1">
    <citation type="journal article" date="2017" name="Ticks Tick Borne Dis.">
        <title>An insight into the sialome of Hyalomma excavatum.</title>
        <authorList>
            <person name="Ribeiro J.M."/>
            <person name="Slovak M."/>
            <person name="Francischetti I.M."/>
        </authorList>
    </citation>
    <scope>NUCLEOTIDE SEQUENCE</scope>
    <source>
        <strain evidence="1">Samish</strain>
        <tissue evidence="1">Salivary glands</tissue>
    </source>
</reference>
<name>A0A131XI23_9ACAR</name>
<evidence type="ECO:0000313" key="1">
    <source>
        <dbReference type="EMBL" id="JAP67194.1"/>
    </source>
</evidence>
<organism evidence="1">
    <name type="scientific">Hyalomma excavatum</name>
    <dbReference type="NCBI Taxonomy" id="257692"/>
    <lineage>
        <taxon>Eukaryota</taxon>
        <taxon>Metazoa</taxon>
        <taxon>Ecdysozoa</taxon>
        <taxon>Arthropoda</taxon>
        <taxon>Chelicerata</taxon>
        <taxon>Arachnida</taxon>
        <taxon>Acari</taxon>
        <taxon>Parasitiformes</taxon>
        <taxon>Ixodida</taxon>
        <taxon>Ixodoidea</taxon>
        <taxon>Ixodidae</taxon>
        <taxon>Hyalomminae</taxon>
        <taxon>Hyalomma</taxon>
    </lineage>
</organism>